<keyword evidence="4" id="KW-1185">Reference proteome</keyword>
<name>A0ABM1Z823_AEDAL</name>
<feature type="compositionally biased region" description="Polar residues" evidence="1">
    <location>
        <begin position="775"/>
        <end position="787"/>
    </location>
</feature>
<dbReference type="Pfam" id="PF26215">
    <property type="entry name" value="HTH_animal"/>
    <property type="match status" value="1"/>
</dbReference>
<feature type="compositionally biased region" description="Basic and acidic residues" evidence="1">
    <location>
        <begin position="745"/>
        <end position="755"/>
    </location>
</feature>
<dbReference type="RefSeq" id="XP_062715758.1">
    <property type="nucleotide sequence ID" value="XM_062859774.1"/>
</dbReference>
<dbReference type="EnsemblMetazoa" id="AALFPA23_015960.R23247">
    <property type="protein sequence ID" value="AALFPA23_015960.P23247"/>
    <property type="gene ID" value="AALFPA23_015960"/>
</dbReference>
<dbReference type="RefSeq" id="XP_062710181.1">
    <property type="nucleotide sequence ID" value="XM_062854197.1"/>
</dbReference>
<dbReference type="GeneID" id="134291689"/>
<evidence type="ECO:0000259" key="2">
    <source>
        <dbReference type="PROSITE" id="PS50878"/>
    </source>
</evidence>
<feature type="compositionally biased region" description="Pro residues" evidence="1">
    <location>
        <begin position="705"/>
        <end position="718"/>
    </location>
</feature>
<dbReference type="EnsemblMetazoa" id="AALFPA23_015960.R23248">
    <property type="protein sequence ID" value="AALFPA23_015960.P23248"/>
    <property type="gene ID" value="AALFPA23_015960"/>
</dbReference>
<dbReference type="RefSeq" id="XP_062710180.1">
    <property type="nucleotide sequence ID" value="XM_062854196.1"/>
</dbReference>
<dbReference type="EnsemblMetazoa" id="AALFPA23_002011.R1615">
    <property type="protein sequence ID" value="AALFPA23_002011.P1615"/>
    <property type="gene ID" value="AALFPA23_002011"/>
</dbReference>
<dbReference type="RefSeq" id="XP_062710179.1">
    <property type="nucleotide sequence ID" value="XM_062854195.1"/>
</dbReference>
<dbReference type="RefSeq" id="XP_062715757.1">
    <property type="nucleotide sequence ID" value="XM_062859773.1"/>
</dbReference>
<reference evidence="3" key="2">
    <citation type="submission" date="2025-05" db="UniProtKB">
        <authorList>
            <consortium name="EnsemblMetazoa"/>
        </authorList>
    </citation>
    <scope>IDENTIFICATION</scope>
    <source>
        <strain evidence="3">Foshan</strain>
    </source>
</reference>
<dbReference type="InterPro" id="IPR043502">
    <property type="entry name" value="DNA/RNA_pol_sf"/>
</dbReference>
<dbReference type="PROSITE" id="PS50878">
    <property type="entry name" value="RT_POL"/>
    <property type="match status" value="1"/>
</dbReference>
<dbReference type="SUPFAM" id="SSF56672">
    <property type="entry name" value="DNA/RNA polymerases"/>
    <property type="match status" value="1"/>
</dbReference>
<sequence length="983" mass="112955">MAVAQSTFFRYIDENFGHNTVETMKSYATNNKKLAHLESRKSFLVQCRRQGVFPRHIINSFKCVHELLADNGPYINKIDRTIRRFKKAILNLEIKQTFHKIRETTKDMDGIMGNIRSLTSDSVAEEYSTTQRAAYNKWLRKKDGETARKVTKIVRELNDNGTGEPSYNERAILNATGVDIPAETLHLLSLGPKFALPTTSPSQVPFYHFLADTERILLTNGDQNVQNRNRCKVVNATQNFIHGFHSMVELRDSTTTFCERATNTTKQFLRAHPEVCVLSADKGNRTVIMLREDYDRKMQALVNDTTTYEKLRADPTTRFQNGNNNIIKRLKDLHLIDNRTANELKANNSICPRIYGQPKAHKQDLPLRPVIPNITAPTYKLAKYIANILQNSLHSRYSTRSSFEFCDEVNNIKLPEGYIIISLDVTSLFTNVPRWLVTRNIIHRWNEIDTNINLDLFLEIVEFVMEASYFCYDGQFYKQTFGTAMGSPLSPILADIVLDSVIDAAMESLPFEITIFKKYVDDIFMAIPQNTEQQVLVAFNKVEPRLQFTIEAENERRLPFLDMTVIRNQDQTLATEWYAKPIASGRMLNYNSFHQPKHKINVANNFIHRVCSLTRNKSMNEIGTIIHQHLLRNNYPKQLINRLLNLYINKRRQNNVDEIPTASITELPNDDPSQPSCQPPNHPPSQPSCQPPNLPPSQPSCQLPSRPPSQPLCQPPNQLPDQPTINHTVPQHIPHQDLTSPTNHQTEDSIPDHHITNPMRHPTHGTEDETENPHRQNQTVSTTQQPIYRSIPYVPSLSDRVTKILSKDYPEITIATRQHRTVKNLHSKIKFPVKKDEISNIIYKIPCNDCDACYIGMTRNNLRKRLTGHRANVNKLDKLMNDEEHTHTNEAQIALIETTTALIEHCITQNHRFQLDHTNIIDHSHKPSTLPFLEMCHITNTDKTVNKRTDTDGLNTTYAGLLHDIKTIYRRDKSSKKSQTTEE</sequence>
<dbReference type="Proteomes" id="UP000069940">
    <property type="component" value="Unassembled WGS sequence"/>
</dbReference>
<evidence type="ECO:0000313" key="3">
    <source>
        <dbReference type="EnsemblMetazoa" id="AALFPA23_015960.P23247"/>
    </source>
</evidence>
<feature type="compositionally biased region" description="Pro residues" evidence="1">
    <location>
        <begin position="677"/>
        <end position="698"/>
    </location>
</feature>
<dbReference type="InterPro" id="IPR000477">
    <property type="entry name" value="RT_dom"/>
</dbReference>
<dbReference type="EnsemblMetazoa" id="AALFPA23_002011.R1617">
    <property type="protein sequence ID" value="AALFPA23_002011.P1617"/>
    <property type="gene ID" value="AALFPA23_002011"/>
</dbReference>
<dbReference type="PANTHER" id="PTHR21301:SF10">
    <property type="entry name" value="REVERSE TRANSCRIPTASE DOMAIN-CONTAINING PROTEIN"/>
    <property type="match status" value="1"/>
</dbReference>
<dbReference type="PANTHER" id="PTHR21301">
    <property type="entry name" value="REVERSE TRANSCRIPTASE"/>
    <property type="match status" value="1"/>
</dbReference>
<dbReference type="EnsemblMetazoa" id="AALFPA23_002011.R1618">
    <property type="protein sequence ID" value="AALFPA23_002011.P1618"/>
    <property type="gene ID" value="AALFPA23_002011"/>
</dbReference>
<organism evidence="3 4">
    <name type="scientific">Aedes albopictus</name>
    <name type="common">Asian tiger mosquito</name>
    <name type="synonym">Stegomyia albopicta</name>
    <dbReference type="NCBI Taxonomy" id="7160"/>
    <lineage>
        <taxon>Eukaryota</taxon>
        <taxon>Metazoa</taxon>
        <taxon>Ecdysozoa</taxon>
        <taxon>Arthropoda</taxon>
        <taxon>Hexapoda</taxon>
        <taxon>Insecta</taxon>
        <taxon>Pterygota</taxon>
        <taxon>Neoptera</taxon>
        <taxon>Endopterygota</taxon>
        <taxon>Diptera</taxon>
        <taxon>Nematocera</taxon>
        <taxon>Culicoidea</taxon>
        <taxon>Culicidae</taxon>
        <taxon>Culicinae</taxon>
        <taxon>Aedini</taxon>
        <taxon>Aedes</taxon>
        <taxon>Stegomyia</taxon>
    </lineage>
</organism>
<dbReference type="GeneID" id="134288669"/>
<dbReference type="InterPro" id="IPR058912">
    <property type="entry name" value="HTH_animal"/>
</dbReference>
<feature type="compositionally biased region" description="Basic and acidic residues" evidence="1">
    <location>
        <begin position="764"/>
        <end position="774"/>
    </location>
</feature>
<dbReference type="EnsemblMetazoa" id="AALFPA23_015960.R23246">
    <property type="protein sequence ID" value="AALFPA23_015960.P23246"/>
    <property type="gene ID" value="AALFPA23_015960"/>
</dbReference>
<protein>
    <recommendedName>
        <fullName evidence="2">Reverse transcriptase domain-containing protein</fullName>
    </recommendedName>
</protein>
<feature type="region of interest" description="Disordered" evidence="1">
    <location>
        <begin position="663"/>
        <end position="788"/>
    </location>
</feature>
<proteinExistence type="predicted"/>
<dbReference type="RefSeq" id="XP_062715759.1">
    <property type="nucleotide sequence ID" value="XM_062859775.1"/>
</dbReference>
<evidence type="ECO:0000313" key="4">
    <source>
        <dbReference type="Proteomes" id="UP000069940"/>
    </source>
</evidence>
<feature type="domain" description="Reverse transcriptase" evidence="2">
    <location>
        <begin position="338"/>
        <end position="582"/>
    </location>
</feature>
<reference evidence="4" key="1">
    <citation type="journal article" date="2015" name="Proc. Natl. Acad. Sci. U.S.A.">
        <title>Genome sequence of the Asian Tiger mosquito, Aedes albopictus, reveals insights into its biology, genetics, and evolution.</title>
        <authorList>
            <person name="Chen X.G."/>
            <person name="Jiang X."/>
            <person name="Gu J."/>
            <person name="Xu M."/>
            <person name="Wu Y."/>
            <person name="Deng Y."/>
            <person name="Zhang C."/>
            <person name="Bonizzoni M."/>
            <person name="Dermauw W."/>
            <person name="Vontas J."/>
            <person name="Armbruster P."/>
            <person name="Huang X."/>
            <person name="Yang Y."/>
            <person name="Zhang H."/>
            <person name="He W."/>
            <person name="Peng H."/>
            <person name="Liu Y."/>
            <person name="Wu K."/>
            <person name="Chen J."/>
            <person name="Lirakis M."/>
            <person name="Topalis P."/>
            <person name="Van Leeuwen T."/>
            <person name="Hall A.B."/>
            <person name="Jiang X."/>
            <person name="Thorpe C."/>
            <person name="Mueller R.L."/>
            <person name="Sun C."/>
            <person name="Waterhouse R.M."/>
            <person name="Yan G."/>
            <person name="Tu Z.J."/>
            <person name="Fang X."/>
            <person name="James A.A."/>
        </authorList>
    </citation>
    <scope>NUCLEOTIDE SEQUENCE [LARGE SCALE GENOMIC DNA]</scope>
    <source>
        <strain evidence="4">Foshan</strain>
    </source>
</reference>
<accession>A0ABM1Z823</accession>
<evidence type="ECO:0000256" key="1">
    <source>
        <dbReference type="SAM" id="MobiDB-lite"/>
    </source>
</evidence>